<dbReference type="Proteomes" id="UP000675664">
    <property type="component" value="Unassembled WGS sequence"/>
</dbReference>
<evidence type="ECO:0000313" key="2">
    <source>
        <dbReference type="EMBL" id="MBR0598516.1"/>
    </source>
</evidence>
<dbReference type="InterPro" id="IPR036866">
    <property type="entry name" value="RibonucZ/Hydroxyglut_hydro"/>
</dbReference>
<reference evidence="2" key="1">
    <citation type="submission" date="2021-04" db="EMBL/GenBank/DDBJ databases">
        <title>Sinoanaerobacter chloroacetimidivorans sp. nov., an obligate anaerobic bacterium isolated from anaerobic sludge.</title>
        <authorList>
            <person name="Bao Y."/>
        </authorList>
    </citation>
    <scope>NUCLEOTIDE SEQUENCE</scope>
    <source>
        <strain evidence="2">BAD-6</strain>
    </source>
</reference>
<dbReference type="InterPro" id="IPR001279">
    <property type="entry name" value="Metallo-B-lactamas"/>
</dbReference>
<feature type="domain" description="Metallo-beta-lactamase" evidence="1">
    <location>
        <begin position="20"/>
        <end position="244"/>
    </location>
</feature>
<dbReference type="CDD" id="cd07713">
    <property type="entry name" value="DHPS-like_MBL-fold"/>
    <property type="match status" value="1"/>
</dbReference>
<protein>
    <submittedName>
        <fullName evidence="2">MBL fold metallo-hydrolase</fullName>
    </submittedName>
</protein>
<dbReference type="Pfam" id="PF00753">
    <property type="entry name" value="Lactamase_B"/>
    <property type="match status" value="1"/>
</dbReference>
<dbReference type="Gene3D" id="3.60.15.10">
    <property type="entry name" value="Ribonuclease Z/Hydroxyacylglutathione hydrolase-like"/>
    <property type="match status" value="1"/>
</dbReference>
<accession>A0A8J7W3P3</accession>
<sequence length="273" mass="30127">MKIMVLAEDTSSTPAYRSEHGLSLYIETKNSKILFDTGASNLFLENAKRLGVNIDKIDLAVISHGHYDHGGGLQAFLEENSKAKVYIHEKAFENHYSKKSDRIVNIGLDKNLLKDDRIILTSDIFPISHDLLLFSRVVGSEFLSSCNSSLCTAKGDSIVQDEFEHEQSLLIKDGDHFVLIAGCAHRGIVNILKSSVFLTCKPPSCIIGGFHLYNYSAGISEEPAKVIQIAEFLKGTGSMYYTGHCTGIDSYNILKGIMDNQIQYLSTGTVVEI</sequence>
<evidence type="ECO:0000313" key="3">
    <source>
        <dbReference type="Proteomes" id="UP000675664"/>
    </source>
</evidence>
<proteinExistence type="predicted"/>
<dbReference type="SUPFAM" id="SSF56281">
    <property type="entry name" value="Metallo-hydrolase/oxidoreductase"/>
    <property type="match status" value="1"/>
</dbReference>
<dbReference type="AlphaFoldDB" id="A0A8J7W3P3"/>
<dbReference type="GO" id="GO:0016740">
    <property type="term" value="F:transferase activity"/>
    <property type="evidence" value="ECO:0007669"/>
    <property type="project" value="TreeGrafter"/>
</dbReference>
<evidence type="ECO:0000259" key="1">
    <source>
        <dbReference type="SMART" id="SM00849"/>
    </source>
</evidence>
<dbReference type="PANTHER" id="PTHR13754">
    <property type="entry name" value="METALLO-BETA-LACTAMASE SUPERFAMILY PROTEIN"/>
    <property type="match status" value="1"/>
</dbReference>
<dbReference type="InterPro" id="IPR041712">
    <property type="entry name" value="DHPS-like_MBL-fold"/>
</dbReference>
<dbReference type="EMBL" id="JAGSND010000007">
    <property type="protein sequence ID" value="MBR0598516.1"/>
    <property type="molecule type" value="Genomic_DNA"/>
</dbReference>
<keyword evidence="3" id="KW-1185">Reference proteome</keyword>
<dbReference type="RefSeq" id="WP_227018640.1">
    <property type="nucleotide sequence ID" value="NZ_JAGSND010000007.1"/>
</dbReference>
<comment type="caution">
    <text evidence="2">The sequence shown here is derived from an EMBL/GenBank/DDBJ whole genome shotgun (WGS) entry which is preliminary data.</text>
</comment>
<dbReference type="PANTHER" id="PTHR13754:SF13">
    <property type="entry name" value="METALLO-BETA-LACTAMASE SUPERFAMILY PROTEIN (AFU_ORTHOLOGUE AFUA_3G07630)"/>
    <property type="match status" value="1"/>
</dbReference>
<dbReference type="InterPro" id="IPR052926">
    <property type="entry name" value="Metallo-beta-lactamase_dom"/>
</dbReference>
<dbReference type="SMART" id="SM00849">
    <property type="entry name" value="Lactamase_B"/>
    <property type="match status" value="1"/>
</dbReference>
<gene>
    <name evidence="2" type="ORF">KCX82_11555</name>
</gene>
<reference evidence="2" key="2">
    <citation type="submission" date="2021-04" db="EMBL/GenBank/DDBJ databases">
        <authorList>
            <person name="Liu J."/>
        </authorList>
    </citation>
    <scope>NUCLEOTIDE SEQUENCE</scope>
    <source>
        <strain evidence="2">BAD-6</strain>
    </source>
</reference>
<organism evidence="2 3">
    <name type="scientific">Sinanaerobacter chloroacetimidivorans</name>
    <dbReference type="NCBI Taxonomy" id="2818044"/>
    <lineage>
        <taxon>Bacteria</taxon>
        <taxon>Bacillati</taxon>
        <taxon>Bacillota</taxon>
        <taxon>Clostridia</taxon>
        <taxon>Peptostreptococcales</taxon>
        <taxon>Anaerovoracaceae</taxon>
        <taxon>Sinanaerobacter</taxon>
    </lineage>
</organism>
<name>A0A8J7W3P3_9FIRM</name>